<feature type="domain" description="MOSC" evidence="1">
    <location>
        <begin position="20"/>
        <end position="155"/>
    </location>
</feature>
<evidence type="ECO:0000313" key="3">
    <source>
        <dbReference type="Proteomes" id="UP000321464"/>
    </source>
</evidence>
<dbReference type="GO" id="GO:0030151">
    <property type="term" value="F:molybdenum ion binding"/>
    <property type="evidence" value="ECO:0007669"/>
    <property type="project" value="InterPro"/>
</dbReference>
<keyword evidence="3" id="KW-1185">Reference proteome</keyword>
<accession>A0A512AFI0</accession>
<dbReference type="SUPFAM" id="SSF50800">
    <property type="entry name" value="PK beta-barrel domain-like"/>
    <property type="match status" value="1"/>
</dbReference>
<dbReference type="InterPro" id="IPR005302">
    <property type="entry name" value="MoCF_Sase_C"/>
</dbReference>
<dbReference type="EMBL" id="BJYR01000002">
    <property type="protein sequence ID" value="GEN98460.1"/>
    <property type="molecule type" value="Genomic_DNA"/>
</dbReference>
<dbReference type="Proteomes" id="UP000321464">
    <property type="component" value="Unassembled WGS sequence"/>
</dbReference>
<dbReference type="GO" id="GO:0003824">
    <property type="term" value="F:catalytic activity"/>
    <property type="evidence" value="ECO:0007669"/>
    <property type="project" value="InterPro"/>
</dbReference>
<evidence type="ECO:0000259" key="1">
    <source>
        <dbReference type="PROSITE" id="PS51340"/>
    </source>
</evidence>
<proteinExistence type="predicted"/>
<name>A0A512AFI0_9SPHN</name>
<dbReference type="Gene3D" id="2.40.33.20">
    <property type="entry name" value="PK beta-barrel domain-like"/>
    <property type="match status" value="1"/>
</dbReference>
<dbReference type="AlphaFoldDB" id="A0A512AFI0"/>
<dbReference type="PANTHER" id="PTHR36930">
    <property type="entry name" value="METAL-SULFUR CLUSTER BIOSYNTHESIS PROTEINS YUAD-RELATED"/>
    <property type="match status" value="1"/>
</dbReference>
<organism evidence="2 3">
    <name type="scientific">Novosphingobium sediminis</name>
    <dbReference type="NCBI Taxonomy" id="707214"/>
    <lineage>
        <taxon>Bacteria</taxon>
        <taxon>Pseudomonadati</taxon>
        <taxon>Pseudomonadota</taxon>
        <taxon>Alphaproteobacteria</taxon>
        <taxon>Sphingomonadales</taxon>
        <taxon>Sphingomonadaceae</taxon>
        <taxon>Novosphingobium</taxon>
    </lineage>
</organism>
<comment type="caution">
    <text evidence="2">The sequence shown here is derived from an EMBL/GenBank/DDBJ whole genome shotgun (WGS) entry which is preliminary data.</text>
</comment>
<sequence length="156" mass="16830">MSAAGRLDGIARHKVSRGPMETLERALVTPDLGLEGDCRGPVPEGKKGNRQITVIEAESWAAAMQELGGADGLVWSDRRANLLVSGVRLPREAGKVIAIGTGLRIEVRYECDPCSRMDALRPGLREALMPDWRGGICGRVISEGEIALGDEVRIEE</sequence>
<dbReference type="PANTHER" id="PTHR36930:SF1">
    <property type="entry name" value="MOSC DOMAIN-CONTAINING PROTEIN"/>
    <property type="match status" value="1"/>
</dbReference>
<dbReference type="PROSITE" id="PS51340">
    <property type="entry name" value="MOSC"/>
    <property type="match status" value="1"/>
</dbReference>
<evidence type="ECO:0000313" key="2">
    <source>
        <dbReference type="EMBL" id="GEN98460.1"/>
    </source>
</evidence>
<dbReference type="InterPro" id="IPR052716">
    <property type="entry name" value="MOSC_domain"/>
</dbReference>
<reference evidence="2 3" key="1">
    <citation type="submission" date="2019-07" db="EMBL/GenBank/DDBJ databases">
        <title>Whole genome shotgun sequence of Novosphingobium sediminis NBRC 106119.</title>
        <authorList>
            <person name="Hosoyama A."/>
            <person name="Uohara A."/>
            <person name="Ohji S."/>
            <person name="Ichikawa N."/>
        </authorList>
    </citation>
    <scope>NUCLEOTIDE SEQUENCE [LARGE SCALE GENOMIC DNA]</scope>
    <source>
        <strain evidence="2 3">NBRC 106119</strain>
    </source>
</reference>
<gene>
    <name evidence="2" type="ORF">NSE01_02930</name>
</gene>
<dbReference type="GO" id="GO:0030170">
    <property type="term" value="F:pyridoxal phosphate binding"/>
    <property type="evidence" value="ECO:0007669"/>
    <property type="project" value="InterPro"/>
</dbReference>
<dbReference type="Pfam" id="PF03473">
    <property type="entry name" value="MOSC"/>
    <property type="match status" value="1"/>
</dbReference>
<dbReference type="InterPro" id="IPR011037">
    <property type="entry name" value="Pyrv_Knase-like_insert_dom_sf"/>
</dbReference>
<protein>
    <submittedName>
        <fullName evidence="2">Molybdenum cofactor biosysynthesis protein</fullName>
    </submittedName>
</protein>